<proteinExistence type="inferred from homology"/>
<dbReference type="Pfam" id="PF03466">
    <property type="entry name" value="LysR_substrate"/>
    <property type="match status" value="1"/>
</dbReference>
<evidence type="ECO:0000256" key="1">
    <source>
        <dbReference type="ARBA" id="ARBA00009437"/>
    </source>
</evidence>
<dbReference type="InterPro" id="IPR036388">
    <property type="entry name" value="WH-like_DNA-bd_sf"/>
</dbReference>
<evidence type="ECO:0000256" key="4">
    <source>
        <dbReference type="ARBA" id="ARBA00023163"/>
    </source>
</evidence>
<dbReference type="InterPro" id="IPR000847">
    <property type="entry name" value="LysR_HTH_N"/>
</dbReference>
<comment type="similarity">
    <text evidence="1">Belongs to the LysR transcriptional regulatory family.</text>
</comment>
<reference evidence="6 8" key="1">
    <citation type="submission" date="2019-01" db="EMBL/GenBank/DDBJ databases">
        <title>Brevundimonas diminuta Genome sequencing and assembly.</title>
        <authorList>
            <person name="Chen H."/>
        </authorList>
    </citation>
    <scope>NUCLEOTIDE SEQUENCE [LARGE SCALE GENOMIC DNA]</scope>
    <source>
        <strain evidence="6">ATCC</strain>
        <strain evidence="8">ATCC(B) 19146</strain>
    </source>
</reference>
<dbReference type="Gene3D" id="3.40.190.10">
    <property type="entry name" value="Periplasmic binding protein-like II"/>
    <property type="match status" value="2"/>
</dbReference>
<dbReference type="FunFam" id="1.10.10.10:FF:000001">
    <property type="entry name" value="LysR family transcriptional regulator"/>
    <property type="match status" value="1"/>
</dbReference>
<dbReference type="InterPro" id="IPR036390">
    <property type="entry name" value="WH_DNA-bd_sf"/>
</dbReference>
<dbReference type="InterPro" id="IPR005119">
    <property type="entry name" value="LysR_subst-bd"/>
</dbReference>
<dbReference type="PANTHER" id="PTHR30419">
    <property type="entry name" value="HTH-TYPE TRANSCRIPTIONAL REGULATOR YBHD"/>
    <property type="match status" value="1"/>
</dbReference>
<dbReference type="SUPFAM" id="SSF53850">
    <property type="entry name" value="Periplasmic binding protein-like II"/>
    <property type="match status" value="1"/>
</dbReference>
<keyword evidence="9" id="KW-1185">Reference proteome</keyword>
<feature type="domain" description="HTH lysR-type" evidence="5">
    <location>
        <begin position="5"/>
        <end position="62"/>
    </location>
</feature>
<dbReference type="GeneID" id="56576759"/>
<dbReference type="CDD" id="cd08440">
    <property type="entry name" value="PBP2_LTTR_like_4"/>
    <property type="match status" value="1"/>
</dbReference>
<evidence type="ECO:0000259" key="5">
    <source>
        <dbReference type="PROSITE" id="PS50931"/>
    </source>
</evidence>
<evidence type="ECO:0000313" key="7">
    <source>
        <dbReference type="EMBL" id="QQB87353.1"/>
    </source>
</evidence>
<gene>
    <name evidence="6" type="ORF">EQG53_13400</name>
    <name evidence="7" type="ORF">I6H83_09065</name>
</gene>
<dbReference type="SUPFAM" id="SSF46785">
    <property type="entry name" value="Winged helix' DNA-binding domain"/>
    <property type="match status" value="1"/>
</dbReference>
<evidence type="ECO:0000256" key="2">
    <source>
        <dbReference type="ARBA" id="ARBA00023015"/>
    </source>
</evidence>
<dbReference type="GO" id="GO:0003700">
    <property type="term" value="F:DNA-binding transcription factor activity"/>
    <property type="evidence" value="ECO:0007669"/>
    <property type="project" value="InterPro"/>
</dbReference>
<dbReference type="AlphaFoldDB" id="A0A246KMX0"/>
<name>A0A246KMX0_BREDI</name>
<dbReference type="Gene3D" id="1.10.10.10">
    <property type="entry name" value="Winged helix-like DNA-binding domain superfamily/Winged helix DNA-binding domain"/>
    <property type="match status" value="1"/>
</dbReference>
<evidence type="ECO:0000313" key="8">
    <source>
        <dbReference type="Proteomes" id="UP000287388"/>
    </source>
</evidence>
<keyword evidence="3" id="KW-0238">DNA-binding</keyword>
<dbReference type="Pfam" id="PF00126">
    <property type="entry name" value="HTH_1"/>
    <property type="match status" value="1"/>
</dbReference>
<dbReference type="GO" id="GO:0003677">
    <property type="term" value="F:DNA binding"/>
    <property type="evidence" value="ECO:0007669"/>
    <property type="project" value="UniProtKB-KW"/>
</dbReference>
<protein>
    <submittedName>
        <fullName evidence="6">LysR family transcriptional regulator</fullName>
    </submittedName>
</protein>
<dbReference type="EMBL" id="CP035093">
    <property type="protein sequence ID" value="QAT15261.1"/>
    <property type="molecule type" value="Genomic_DNA"/>
</dbReference>
<dbReference type="GO" id="GO:0005829">
    <property type="term" value="C:cytosol"/>
    <property type="evidence" value="ECO:0007669"/>
    <property type="project" value="TreeGrafter"/>
</dbReference>
<dbReference type="Proteomes" id="UP000596117">
    <property type="component" value="Chromosome"/>
</dbReference>
<dbReference type="PRINTS" id="PR00039">
    <property type="entry name" value="HTHLYSR"/>
</dbReference>
<organism evidence="6 8">
    <name type="scientific">Brevundimonas diminuta</name>
    <name type="common">Pseudomonas diminuta</name>
    <dbReference type="NCBI Taxonomy" id="293"/>
    <lineage>
        <taxon>Bacteria</taxon>
        <taxon>Pseudomonadati</taxon>
        <taxon>Pseudomonadota</taxon>
        <taxon>Alphaproteobacteria</taxon>
        <taxon>Caulobacterales</taxon>
        <taxon>Caulobacteraceae</taxon>
        <taxon>Brevundimonas</taxon>
    </lineage>
</organism>
<dbReference type="KEGG" id="bdm:EQG53_13400"/>
<dbReference type="EMBL" id="CP066026">
    <property type="protein sequence ID" value="QQB87353.1"/>
    <property type="molecule type" value="Genomic_DNA"/>
</dbReference>
<dbReference type="PANTHER" id="PTHR30419:SF30">
    <property type="entry name" value="LYSR FAMILY TRANSCRIPTIONAL REGULATOR"/>
    <property type="match status" value="1"/>
</dbReference>
<accession>A0A246KMX0</accession>
<evidence type="ECO:0000256" key="3">
    <source>
        <dbReference type="ARBA" id="ARBA00023125"/>
    </source>
</evidence>
<reference evidence="7 9" key="2">
    <citation type="submission" date="2020-12" db="EMBL/GenBank/DDBJ databases">
        <title>FDA dAtabase for Regulatory Grade micrObial Sequences (FDA-ARGOS): Supporting development and validation of Infectious Disease Dx tests.</title>
        <authorList>
            <person name="Kerrigan L."/>
            <person name="Long C."/>
            <person name="Tallon L."/>
            <person name="Sadzewicz L."/>
            <person name="Zhao X."/>
            <person name="Boylan J."/>
            <person name="Ott S."/>
            <person name="Bowen H."/>
            <person name="Vavikolanu K."/>
            <person name="Mehta A."/>
            <person name="Aluvathingal J."/>
            <person name="Nadendla S."/>
            <person name="Yan Y."/>
            <person name="Sichtig H."/>
        </authorList>
    </citation>
    <scope>NUCLEOTIDE SEQUENCE [LARGE SCALE GENOMIC DNA]</scope>
    <source>
        <strain evidence="7 9">FDAARGOS_1026</strain>
    </source>
</reference>
<dbReference type="InterPro" id="IPR050950">
    <property type="entry name" value="HTH-type_LysR_regulators"/>
</dbReference>
<keyword evidence="4" id="KW-0804">Transcription</keyword>
<evidence type="ECO:0000313" key="9">
    <source>
        <dbReference type="Proteomes" id="UP000596117"/>
    </source>
</evidence>
<sequence length="317" mass="34316">MSHQIELRELRLFRGVAEHGSFSLCAEHCGISQPALSRTIKLMEDRLGVRLFDRDTRTVALSSYGRHLLPIAERVLREVEAGLDSLDQLASGARGRIVVASLPSLSATVLPRAISAFRETAPDVEFELIDALSGDIAEAVIQGRADLGLALRPIKDDLFNYEEIGLDRFGLVCREDDPMAVGPRVSWRDFEMRPFIAMASNSSVRLMTDAAFVQVRSPVKPLYECSQMATVGALVLNGLGVSALPRLAMPLTAASGLVWRSLSQPSLKRSVGIITRRNQAVSPTLASFISTVIRHSDAVLGRCKAHLSQADGAGDAG</sequence>
<keyword evidence="2" id="KW-0805">Transcription regulation</keyword>
<dbReference type="RefSeq" id="WP_003165209.1">
    <property type="nucleotide sequence ID" value="NZ_BJNC01000034.1"/>
</dbReference>
<dbReference type="Proteomes" id="UP000287388">
    <property type="component" value="Chromosome"/>
</dbReference>
<evidence type="ECO:0000313" key="6">
    <source>
        <dbReference type="EMBL" id="QAT15261.1"/>
    </source>
</evidence>
<dbReference type="PROSITE" id="PS50931">
    <property type="entry name" value="HTH_LYSR"/>
    <property type="match status" value="1"/>
</dbReference>